<dbReference type="AlphaFoldDB" id="A0A249MXJ7"/>
<name>A0A249MXJ7_SPHXE</name>
<dbReference type="GO" id="GO:0051537">
    <property type="term" value="F:2 iron, 2 sulfur cluster binding"/>
    <property type="evidence" value="ECO:0007669"/>
    <property type="project" value="UniProtKB-KW"/>
</dbReference>
<dbReference type="InterPro" id="IPR036922">
    <property type="entry name" value="Rieske_2Fe-2S_sf"/>
</dbReference>
<evidence type="ECO:0000256" key="5">
    <source>
        <dbReference type="ARBA" id="ARBA00023004"/>
    </source>
</evidence>
<keyword evidence="2" id="KW-0001">2Fe-2S</keyword>
<dbReference type="CDD" id="cd03469">
    <property type="entry name" value="Rieske_RO_Alpha_N"/>
    <property type="match status" value="1"/>
</dbReference>
<sequence>MREAALELLNRTMDEQLKRSEHPSDFPALPPIPAGRYTDPHFEALEKDRLWNRTWLLAGIASDLPAPGSYRLFQHLDRSVILTHGKDGQIRAFHNACRHRGSPLLLESQGRAMRFICPYHAWGYDLEGTLKSVPSQHDFACLDKAENGLIEVKCDTYRGFIFINFEDDAEPLQNFLGEFVALTEGYPLERMVVKDHFFVEMACNWKIAYHNFLEIYHVNTVHPTTLAPHLDSRSFVIALYEGGHMRFGTRKKGGESLFKTPPVKPDDIAPVFLENTVALPTFPNTFFSLDPVGFNLQCFWPMGSDRSVMEVRQMGWATDSEEDKLYWQGMRTATEHILSEDLCLFENIQQSLRNGTIPSIWAGYQERALYWFEEEIDRRIGPDHVPADLRVQPRIASFMAPRSA</sequence>
<keyword evidence="5" id="KW-0408">Iron</keyword>
<dbReference type="Gene3D" id="2.102.10.10">
    <property type="entry name" value="Rieske [2Fe-2S] iron-sulphur domain"/>
    <property type="match status" value="1"/>
</dbReference>
<evidence type="ECO:0000256" key="4">
    <source>
        <dbReference type="ARBA" id="ARBA00023002"/>
    </source>
</evidence>
<dbReference type="SUPFAM" id="SSF55961">
    <property type="entry name" value="Bet v1-like"/>
    <property type="match status" value="1"/>
</dbReference>
<dbReference type="PANTHER" id="PTHR43756">
    <property type="entry name" value="CHOLINE MONOOXYGENASE, CHLOROPLASTIC"/>
    <property type="match status" value="1"/>
</dbReference>
<keyword evidence="6" id="KW-0411">Iron-sulfur</keyword>
<dbReference type="Gene3D" id="3.90.380.10">
    <property type="entry name" value="Naphthalene 1,2-dioxygenase Alpha Subunit, Chain A, domain 1"/>
    <property type="match status" value="2"/>
</dbReference>
<evidence type="ECO:0000256" key="7">
    <source>
        <dbReference type="ARBA" id="ARBA00023027"/>
    </source>
</evidence>
<evidence type="ECO:0000256" key="2">
    <source>
        <dbReference type="ARBA" id="ARBA00022714"/>
    </source>
</evidence>
<evidence type="ECO:0000313" key="10">
    <source>
        <dbReference type="Proteomes" id="UP000217141"/>
    </source>
</evidence>
<proteinExistence type="predicted"/>
<dbReference type="CDD" id="cd00680">
    <property type="entry name" value="RHO_alpha_C"/>
    <property type="match status" value="1"/>
</dbReference>
<keyword evidence="3" id="KW-0479">Metal-binding</keyword>
<dbReference type="EMBL" id="CP022746">
    <property type="protein sequence ID" value="ASY45992.1"/>
    <property type="molecule type" value="Genomic_DNA"/>
</dbReference>
<dbReference type="PROSITE" id="PS51296">
    <property type="entry name" value="RIESKE"/>
    <property type="match status" value="1"/>
</dbReference>
<evidence type="ECO:0000259" key="8">
    <source>
        <dbReference type="PROSITE" id="PS51296"/>
    </source>
</evidence>
<organism evidence="9 10">
    <name type="scientific">Sphingobium xenophagum</name>
    <dbReference type="NCBI Taxonomy" id="121428"/>
    <lineage>
        <taxon>Bacteria</taxon>
        <taxon>Pseudomonadati</taxon>
        <taxon>Pseudomonadota</taxon>
        <taxon>Alphaproteobacteria</taxon>
        <taxon>Sphingomonadales</taxon>
        <taxon>Sphingomonadaceae</taxon>
        <taxon>Sphingobium</taxon>
    </lineage>
</organism>
<protein>
    <submittedName>
        <fullName evidence="9">(2Fe-2S)-binding protein</fullName>
    </submittedName>
</protein>
<dbReference type="KEGG" id="shyd:CJD35_15780"/>
<dbReference type="InterPro" id="IPR001663">
    <property type="entry name" value="Rng_hydr_dOase-A"/>
</dbReference>
<dbReference type="PROSITE" id="PS00570">
    <property type="entry name" value="RING_HYDROXYL_ALPHA"/>
    <property type="match status" value="1"/>
</dbReference>
<evidence type="ECO:0000313" key="9">
    <source>
        <dbReference type="EMBL" id="ASY45992.1"/>
    </source>
</evidence>
<dbReference type="GO" id="GO:0016491">
    <property type="term" value="F:oxidoreductase activity"/>
    <property type="evidence" value="ECO:0007669"/>
    <property type="project" value="UniProtKB-KW"/>
</dbReference>
<dbReference type="InterPro" id="IPR017941">
    <property type="entry name" value="Rieske_2Fe-2S"/>
</dbReference>
<evidence type="ECO:0000256" key="3">
    <source>
        <dbReference type="ARBA" id="ARBA00022723"/>
    </source>
</evidence>
<gene>
    <name evidence="9" type="ORF">CJD35_15780</name>
</gene>
<dbReference type="Pfam" id="PF00355">
    <property type="entry name" value="Rieske"/>
    <property type="match status" value="1"/>
</dbReference>
<evidence type="ECO:0000256" key="6">
    <source>
        <dbReference type="ARBA" id="ARBA00023014"/>
    </source>
</evidence>
<dbReference type="PRINTS" id="PR00090">
    <property type="entry name" value="RNGDIOXGNASE"/>
</dbReference>
<dbReference type="InterPro" id="IPR015879">
    <property type="entry name" value="Ring_hydroxy_dOase_asu_C_dom"/>
</dbReference>
<accession>A0A249MXJ7</accession>
<dbReference type="SUPFAM" id="SSF50022">
    <property type="entry name" value="ISP domain"/>
    <property type="match status" value="1"/>
</dbReference>
<dbReference type="RefSeq" id="WP_017183034.1">
    <property type="nucleotide sequence ID" value="NZ_CP022746.1"/>
</dbReference>
<dbReference type="Proteomes" id="UP000217141">
    <property type="component" value="Chromosome II"/>
</dbReference>
<dbReference type="GO" id="GO:0005506">
    <property type="term" value="F:iron ion binding"/>
    <property type="evidence" value="ECO:0007669"/>
    <property type="project" value="InterPro"/>
</dbReference>
<keyword evidence="7" id="KW-0520">NAD</keyword>
<comment type="cofactor">
    <cofactor evidence="1">
        <name>Fe cation</name>
        <dbReference type="ChEBI" id="CHEBI:24875"/>
    </cofactor>
</comment>
<dbReference type="PANTHER" id="PTHR43756:SF5">
    <property type="entry name" value="CHOLINE MONOOXYGENASE, CHLOROPLASTIC"/>
    <property type="match status" value="1"/>
</dbReference>
<feature type="domain" description="Rieske" evidence="8">
    <location>
        <begin position="57"/>
        <end position="163"/>
    </location>
</feature>
<dbReference type="Pfam" id="PF00848">
    <property type="entry name" value="Ring_hydroxyl_A"/>
    <property type="match status" value="1"/>
</dbReference>
<evidence type="ECO:0000256" key="1">
    <source>
        <dbReference type="ARBA" id="ARBA00001962"/>
    </source>
</evidence>
<reference evidence="9 10" key="1">
    <citation type="submission" date="2017-08" db="EMBL/GenBank/DDBJ databases">
        <title>Whole Genome Sequence of Sphingobium hydrophobicum C1: Insights into Adaption to the Electronic-waste Contaminated Sediment.</title>
        <authorList>
            <person name="Song D."/>
            <person name="Chen X."/>
            <person name="Xu M."/>
        </authorList>
    </citation>
    <scope>NUCLEOTIDE SEQUENCE [LARGE SCALE GENOMIC DNA]</scope>
    <source>
        <strain evidence="9 10">C1</strain>
    </source>
</reference>
<dbReference type="InterPro" id="IPR015881">
    <property type="entry name" value="ARHD_Rieske_2Fe_2S"/>
</dbReference>
<keyword evidence="4" id="KW-0560">Oxidoreductase</keyword>